<keyword evidence="23" id="KW-1185">Reference proteome</keyword>
<organism evidence="22 23">
    <name type="scientific">Cryobacterium ruanii</name>
    <dbReference type="NCBI Taxonomy" id="1259197"/>
    <lineage>
        <taxon>Bacteria</taxon>
        <taxon>Bacillati</taxon>
        <taxon>Actinomycetota</taxon>
        <taxon>Actinomycetes</taxon>
        <taxon>Micrococcales</taxon>
        <taxon>Microbacteriaceae</taxon>
        <taxon>Cryobacterium</taxon>
    </lineage>
</organism>
<gene>
    <name evidence="13 22" type="primary">guaB</name>
    <name evidence="22" type="ORF">E3T47_06705</name>
</gene>
<evidence type="ECO:0000256" key="1">
    <source>
        <dbReference type="ARBA" id="ARBA00001958"/>
    </source>
</evidence>
<sequence>MDQPDPFGFTGLTYDDVLLLPGHTDVIPSEAVTKSRLTRRIDVSLPLLSSAMDTVTETRMAIAMAREGGLGILHRNLSINDQAEQVDLVKRSESGMITNPVTTSPDATVAEVDALCGQFRVSGLPVIDADGILVGIITNRDMRFVPHARKALTRVSEVMTRSPLITGKVGMAPEDALAIFAKHKIEKLPLIDANGKLTGLITVKDFDKSEEYPLATKDDAGRLRVGAAIGFFGDAWQRASALLESGVDVLVVDTANGDSAGVLDIIRRLKSDKAFADVDVIGGNVATRSGAQALIDAGADAIKVGVGPGSICTTRIVAGVGVPQITAVYQASLAARETGIPVIADGGLQYSGDIAKALVAGADTVMLGSLLAGCTESPGELVFVNGKQFKTYRGMGSLGALQTRGSKTSYSKDRYFQSDVPSDEKLIPEGIEGQVPFRGPLAAVAYQLVGGLRQSMFYVGARTIAELKQKGKFVRITPAGLKESHPHDVQIVVEAPNYRR</sequence>
<evidence type="ECO:0000256" key="9">
    <source>
        <dbReference type="ARBA" id="ARBA00023002"/>
    </source>
</evidence>
<feature type="binding site" description="in other chain" evidence="13 17">
    <location>
        <position position="312"/>
    </location>
    <ligand>
        <name>K(+)</name>
        <dbReference type="ChEBI" id="CHEBI:29103"/>
        <note>ligand shared between two tetrameric partners</note>
    </ligand>
</feature>
<protein>
    <recommendedName>
        <fullName evidence="13 20">Inosine-5'-monophosphate dehydrogenase</fullName>
        <shortName evidence="13">IMP dehydrogenase</shortName>
        <shortName evidence="13">IMPD</shortName>
        <shortName evidence="13">IMPDH</shortName>
        <ecNumber evidence="13 20">1.1.1.205</ecNumber>
    </recommendedName>
</protein>
<comment type="catalytic activity">
    <reaction evidence="12 13 20">
        <text>IMP + NAD(+) + H2O = XMP + NADH + H(+)</text>
        <dbReference type="Rhea" id="RHEA:11708"/>
        <dbReference type="ChEBI" id="CHEBI:15377"/>
        <dbReference type="ChEBI" id="CHEBI:15378"/>
        <dbReference type="ChEBI" id="CHEBI:57464"/>
        <dbReference type="ChEBI" id="CHEBI:57540"/>
        <dbReference type="ChEBI" id="CHEBI:57945"/>
        <dbReference type="ChEBI" id="CHEBI:58053"/>
        <dbReference type="EC" id="1.1.1.205"/>
    </reaction>
</comment>
<dbReference type="InterPro" id="IPR001093">
    <property type="entry name" value="IMP_DH_GMPRt"/>
</dbReference>
<dbReference type="GO" id="GO:0006177">
    <property type="term" value="P:GMP biosynthetic process"/>
    <property type="evidence" value="ECO:0007669"/>
    <property type="project" value="UniProtKB-UniRule"/>
</dbReference>
<comment type="caution">
    <text evidence="13">Lacks conserved residue(s) required for the propagation of feature annotation.</text>
</comment>
<keyword evidence="9 13" id="KW-0560">Oxidoreductase</keyword>
<dbReference type="InterPro" id="IPR013785">
    <property type="entry name" value="Aldolase_TIM"/>
</dbReference>
<evidence type="ECO:0000256" key="20">
    <source>
        <dbReference type="RuleBase" id="RU003928"/>
    </source>
</evidence>
<dbReference type="AlphaFoldDB" id="A0A4R9AQY0"/>
<evidence type="ECO:0000313" key="22">
    <source>
        <dbReference type="EMBL" id="TFD66848.1"/>
    </source>
</evidence>
<dbReference type="EMBL" id="SOHK01000009">
    <property type="protein sequence ID" value="TFD66848.1"/>
    <property type="molecule type" value="Genomic_DNA"/>
</dbReference>
<dbReference type="PANTHER" id="PTHR11911:SF111">
    <property type="entry name" value="INOSINE-5'-MONOPHOSPHATE DEHYDROGENASE"/>
    <property type="match status" value="1"/>
</dbReference>
<feature type="binding site" evidence="13 15">
    <location>
        <position position="429"/>
    </location>
    <ligand>
        <name>IMP</name>
        <dbReference type="ChEBI" id="CHEBI:58053"/>
    </ligand>
</feature>
<dbReference type="PIRSF" id="PIRSF000130">
    <property type="entry name" value="IMPDH"/>
    <property type="match status" value="1"/>
</dbReference>
<dbReference type="PANTHER" id="PTHR11911">
    <property type="entry name" value="INOSINE-5-MONOPHOSPHATE DEHYDROGENASE RELATED"/>
    <property type="match status" value="1"/>
</dbReference>
<dbReference type="CDD" id="cd04601">
    <property type="entry name" value="CBS_pair_IMPDH"/>
    <property type="match status" value="1"/>
</dbReference>
<dbReference type="CDD" id="cd00381">
    <property type="entry name" value="IMPDH"/>
    <property type="match status" value="1"/>
</dbReference>
<comment type="caution">
    <text evidence="22">The sequence shown here is derived from an EMBL/GenBank/DDBJ whole genome shotgun (WGS) entry which is preliminary data.</text>
</comment>
<dbReference type="UniPathway" id="UPA00601">
    <property type="reaction ID" value="UER00295"/>
</dbReference>
<name>A0A4R9AQY0_9MICO</name>
<keyword evidence="11 18" id="KW-0129">CBS domain</keyword>
<evidence type="ECO:0000313" key="23">
    <source>
        <dbReference type="Proteomes" id="UP000298154"/>
    </source>
</evidence>
<evidence type="ECO:0000256" key="19">
    <source>
        <dbReference type="RuleBase" id="RU003927"/>
    </source>
</evidence>
<feature type="binding site" evidence="13 16">
    <location>
        <begin position="305"/>
        <end position="307"/>
    </location>
    <ligand>
        <name>NAD(+)</name>
        <dbReference type="ChEBI" id="CHEBI:57540"/>
    </ligand>
</feature>
<feature type="binding site" evidence="13 15">
    <location>
        <position position="310"/>
    </location>
    <ligand>
        <name>IMP</name>
        <dbReference type="ChEBI" id="CHEBI:58053"/>
    </ligand>
</feature>
<dbReference type="GO" id="GO:0006183">
    <property type="term" value="P:GTP biosynthetic process"/>
    <property type="evidence" value="ECO:0007669"/>
    <property type="project" value="TreeGrafter"/>
</dbReference>
<evidence type="ECO:0000256" key="12">
    <source>
        <dbReference type="ARBA" id="ARBA00048028"/>
    </source>
</evidence>
<feature type="binding site" evidence="13">
    <location>
        <position position="253"/>
    </location>
    <ligand>
        <name>NAD(+)</name>
        <dbReference type="ChEBI" id="CHEBI:57540"/>
    </ligand>
</feature>
<dbReference type="Proteomes" id="UP000298154">
    <property type="component" value="Unassembled WGS sequence"/>
</dbReference>
<feature type="binding site" evidence="13">
    <location>
        <position position="484"/>
    </location>
    <ligand>
        <name>K(+)</name>
        <dbReference type="ChEBI" id="CHEBI:29103"/>
        <note>ligand shared between two tetrameric partners</note>
    </ligand>
</feature>
<evidence type="ECO:0000259" key="21">
    <source>
        <dbReference type="PROSITE" id="PS51371"/>
    </source>
</evidence>
<evidence type="ECO:0000256" key="13">
    <source>
        <dbReference type="HAMAP-Rule" id="MF_01964"/>
    </source>
</evidence>
<comment type="cofactor">
    <cofactor evidence="1 13">
        <name>K(+)</name>
        <dbReference type="ChEBI" id="CHEBI:29103"/>
    </cofactor>
</comment>
<dbReference type="HAMAP" id="MF_01964">
    <property type="entry name" value="IMPDH"/>
    <property type="match status" value="1"/>
</dbReference>
<evidence type="ECO:0000256" key="6">
    <source>
        <dbReference type="ARBA" id="ARBA00022749"/>
    </source>
</evidence>
<dbReference type="InterPro" id="IPR015875">
    <property type="entry name" value="IMP_DH/GMP_Rdtase_CS"/>
</dbReference>
<evidence type="ECO:0000256" key="7">
    <source>
        <dbReference type="ARBA" id="ARBA00022755"/>
    </source>
</evidence>
<accession>A0A4R9AQY0</accession>
<feature type="binding site" evidence="13 15">
    <location>
        <begin position="368"/>
        <end position="369"/>
    </location>
    <ligand>
        <name>IMP</name>
        <dbReference type="ChEBI" id="CHEBI:58053"/>
    </ligand>
</feature>
<dbReference type="InterPro" id="IPR000644">
    <property type="entry name" value="CBS_dom"/>
</dbReference>
<dbReference type="PROSITE" id="PS00487">
    <property type="entry name" value="IMP_DH_GMP_RED"/>
    <property type="match status" value="1"/>
</dbReference>
<dbReference type="RefSeq" id="WP_134555367.1">
    <property type="nucleotide sequence ID" value="NZ_SOHK01000009.1"/>
</dbReference>
<dbReference type="Pfam" id="PF00478">
    <property type="entry name" value="IMPDH"/>
    <property type="match status" value="1"/>
</dbReference>
<dbReference type="FunFam" id="3.20.20.70:FF:000003">
    <property type="entry name" value="GMP reductase"/>
    <property type="match status" value="1"/>
</dbReference>
<comment type="similarity">
    <text evidence="2 13 19">Belongs to the IMPDH/GMPR family.</text>
</comment>
<dbReference type="NCBIfam" id="TIGR01302">
    <property type="entry name" value="IMP_dehydrog"/>
    <property type="match status" value="1"/>
</dbReference>
<keyword evidence="8 13" id="KW-0630">Potassium</keyword>
<evidence type="ECO:0000256" key="17">
    <source>
        <dbReference type="PIRSR" id="PIRSR000130-4"/>
    </source>
</evidence>
<proteinExistence type="inferred from homology"/>
<feature type="active site" description="Thioimidate intermediate" evidence="13 14">
    <location>
        <position position="312"/>
    </location>
</feature>
<comment type="subunit">
    <text evidence="3 13">Homotetramer.</text>
</comment>
<dbReference type="InterPro" id="IPR005990">
    <property type="entry name" value="IMP_DH"/>
</dbReference>
<feature type="domain" description="CBS" evidence="21">
    <location>
        <begin position="159"/>
        <end position="216"/>
    </location>
</feature>
<evidence type="ECO:0000256" key="18">
    <source>
        <dbReference type="PROSITE-ProRule" id="PRU00703"/>
    </source>
</evidence>
<dbReference type="OrthoDB" id="9805398at2"/>
<dbReference type="GO" id="GO:0003938">
    <property type="term" value="F:IMP dehydrogenase activity"/>
    <property type="evidence" value="ECO:0007669"/>
    <property type="project" value="UniProtKB-UniRule"/>
</dbReference>
<evidence type="ECO:0000256" key="15">
    <source>
        <dbReference type="PIRSR" id="PIRSR000130-2"/>
    </source>
</evidence>
<feature type="binding site" evidence="13 15">
    <location>
        <begin position="345"/>
        <end position="347"/>
    </location>
    <ligand>
        <name>IMP</name>
        <dbReference type="ChEBI" id="CHEBI:58053"/>
    </ligand>
</feature>
<evidence type="ECO:0000256" key="11">
    <source>
        <dbReference type="ARBA" id="ARBA00023122"/>
    </source>
</evidence>
<keyword evidence="4 13" id="KW-0479">Metal-binding</keyword>
<dbReference type="GO" id="GO:0000166">
    <property type="term" value="F:nucleotide binding"/>
    <property type="evidence" value="ECO:0007669"/>
    <property type="project" value="UniProtKB-UniRule"/>
</dbReference>
<dbReference type="SUPFAM" id="SSF51412">
    <property type="entry name" value="Inosine monophosphate dehydrogenase (IMPDH)"/>
    <property type="match status" value="2"/>
</dbReference>
<evidence type="ECO:0000256" key="16">
    <source>
        <dbReference type="PIRSR" id="PIRSR000130-3"/>
    </source>
</evidence>
<evidence type="ECO:0000256" key="2">
    <source>
        <dbReference type="ARBA" id="ARBA00005502"/>
    </source>
</evidence>
<comment type="pathway">
    <text evidence="13 20">Purine metabolism; XMP biosynthesis via de novo pathway; XMP from IMP: step 1/1.</text>
</comment>
<keyword evidence="10 13" id="KW-0520">NAD</keyword>
<feature type="binding site" evidence="13 15">
    <location>
        <begin position="392"/>
        <end position="396"/>
    </location>
    <ligand>
        <name>IMP</name>
        <dbReference type="ChEBI" id="CHEBI:58053"/>
    </ligand>
</feature>
<evidence type="ECO:0000256" key="10">
    <source>
        <dbReference type="ARBA" id="ARBA00023027"/>
    </source>
</evidence>
<dbReference type="Pfam" id="PF00571">
    <property type="entry name" value="CBS"/>
    <property type="match status" value="2"/>
</dbReference>
<evidence type="ECO:0000256" key="4">
    <source>
        <dbReference type="ARBA" id="ARBA00022723"/>
    </source>
</evidence>
<feature type="binding site" evidence="13">
    <location>
        <position position="485"/>
    </location>
    <ligand>
        <name>K(+)</name>
        <dbReference type="ChEBI" id="CHEBI:29103"/>
        <note>ligand shared between two tetrameric partners</note>
    </ligand>
</feature>
<dbReference type="PROSITE" id="PS51371">
    <property type="entry name" value="CBS"/>
    <property type="match status" value="2"/>
</dbReference>
<comment type="function">
    <text evidence="13">Catalyzes the conversion of inosine 5'-phosphate (IMP) to xanthosine 5'-phosphate (XMP), the first committed and rate-limiting step in the de novo synthesis of guanine nucleotides, and therefore plays an important role in the regulation of cell growth.</text>
</comment>
<reference evidence="22 23" key="1">
    <citation type="submission" date="2019-03" db="EMBL/GenBank/DDBJ databases">
        <title>Genomics of glacier-inhabiting Cryobacterium strains.</title>
        <authorList>
            <person name="Liu Q."/>
            <person name="Xin Y.-H."/>
        </authorList>
    </citation>
    <scope>NUCLEOTIDE SEQUENCE [LARGE SCALE GENOMIC DNA]</scope>
    <source>
        <strain evidence="22 23">Sr36</strain>
    </source>
</reference>
<feature type="domain" description="CBS" evidence="21">
    <location>
        <begin position="96"/>
        <end position="152"/>
    </location>
</feature>
<dbReference type="SMART" id="SM01240">
    <property type="entry name" value="IMPDH"/>
    <property type="match status" value="1"/>
</dbReference>
<feature type="binding site" evidence="13">
    <location>
        <position position="483"/>
    </location>
    <ligand>
        <name>K(+)</name>
        <dbReference type="ChEBI" id="CHEBI:29103"/>
        <note>ligand shared between two tetrameric partners</note>
    </ligand>
</feature>
<keyword evidence="7 13" id="KW-0658">Purine biosynthesis</keyword>
<keyword evidence="5" id="KW-0677">Repeat</keyword>
<feature type="binding site" description="in other chain" evidence="13 17">
    <location>
        <position position="307"/>
    </location>
    <ligand>
        <name>K(+)</name>
        <dbReference type="ChEBI" id="CHEBI:29103"/>
        <note>ligand shared between two tetrameric partners</note>
    </ligand>
</feature>
<comment type="activity regulation">
    <text evidence="13">Mycophenolic acid (MPA) is a non-competitive inhibitor that prevents formation of the closed enzyme conformation by binding to the same site as the amobile flap. In contrast, mizoribine monophosphate (MZP) is a competitive inhibitor that induces the closed conformation. MPA is a potent inhibitor of mammalian IMPDHs but a poor inhibitor of the bacterial enzymes. MZP is a more potent inhibitor of bacterial IMPDH.</text>
</comment>
<feature type="binding site" description="in other chain" evidence="13 17">
    <location>
        <position position="309"/>
    </location>
    <ligand>
        <name>K(+)</name>
        <dbReference type="ChEBI" id="CHEBI:29103"/>
        <note>ligand shared between two tetrameric partners</note>
    </ligand>
</feature>
<feature type="binding site" evidence="16">
    <location>
        <begin position="253"/>
        <end position="255"/>
    </location>
    <ligand>
        <name>NAD(+)</name>
        <dbReference type="ChEBI" id="CHEBI:57540"/>
    </ligand>
</feature>
<dbReference type="SMART" id="SM00116">
    <property type="entry name" value="CBS"/>
    <property type="match status" value="2"/>
</dbReference>
<dbReference type="GO" id="GO:0046872">
    <property type="term" value="F:metal ion binding"/>
    <property type="evidence" value="ECO:0007669"/>
    <property type="project" value="UniProtKB-UniRule"/>
</dbReference>
<evidence type="ECO:0000256" key="8">
    <source>
        <dbReference type="ARBA" id="ARBA00022958"/>
    </source>
</evidence>
<dbReference type="EC" id="1.1.1.205" evidence="13 20"/>
<keyword evidence="6 13" id="KW-0332">GMP biosynthesis</keyword>
<evidence type="ECO:0000256" key="14">
    <source>
        <dbReference type="PIRSR" id="PIRSR000130-1"/>
    </source>
</evidence>
<evidence type="ECO:0000256" key="3">
    <source>
        <dbReference type="ARBA" id="ARBA00011881"/>
    </source>
</evidence>
<evidence type="ECO:0000256" key="5">
    <source>
        <dbReference type="ARBA" id="ARBA00022737"/>
    </source>
</evidence>
<dbReference type="Gene3D" id="3.20.20.70">
    <property type="entry name" value="Aldolase class I"/>
    <property type="match status" value="1"/>
</dbReference>
<feature type="active site" description="Proton acceptor" evidence="13 14">
    <location>
        <position position="414"/>
    </location>
</feature>